<feature type="compositionally biased region" description="Polar residues" evidence="1">
    <location>
        <begin position="1009"/>
        <end position="1026"/>
    </location>
</feature>
<proteinExistence type="predicted"/>
<feature type="compositionally biased region" description="Low complexity" evidence="1">
    <location>
        <begin position="995"/>
        <end position="1007"/>
    </location>
</feature>
<keyword evidence="3" id="KW-1185">Reference proteome</keyword>
<organism evidence="2 3">
    <name type="scientific">Elephant endotheliotropic herpesvirus 5</name>
    <dbReference type="NCBI Taxonomy" id="768738"/>
    <lineage>
        <taxon>Viruses</taxon>
        <taxon>Duplodnaviria</taxon>
        <taxon>Heunggongvirae</taxon>
        <taxon>Peploviricota</taxon>
        <taxon>Herviviricetes</taxon>
        <taxon>Herpesvirales</taxon>
        <taxon>Orthoherpesviridae</taxon>
        <taxon>Betaherpesvirinae</taxon>
        <taxon>Proboscivirus</taxon>
    </lineage>
</organism>
<feature type="compositionally biased region" description="Low complexity" evidence="1">
    <location>
        <begin position="1034"/>
        <end position="1059"/>
    </location>
</feature>
<dbReference type="RefSeq" id="YP_009052028.1">
    <property type="nucleotide sequence ID" value="NC_024696.1"/>
</dbReference>
<dbReference type="Proteomes" id="UP000152474">
    <property type="component" value="Segment"/>
</dbReference>
<feature type="region of interest" description="Disordered" evidence="1">
    <location>
        <begin position="1226"/>
        <end position="1246"/>
    </location>
</feature>
<reference evidence="2 3" key="1">
    <citation type="submission" date="2013-11" db="EMBL/GenBank/DDBJ databases">
        <title>Genome sequence of elephant endotheliotropic herpesvirus 5.</title>
        <authorList>
            <person name="Wilkie G.S."/>
            <person name="Davison A.J."/>
            <person name="Denk D."/>
            <person name="Kerr K."/>
            <person name="Redrobe S."/>
            <person name="Steinbach F."/>
            <person name="Dastjerdi A."/>
        </authorList>
    </citation>
    <scope>NUCLEOTIDE SEQUENCE [LARGE SCALE GENOMIC DNA]</scope>
    <source>
        <strain evidence="2 3">Vijay</strain>
    </source>
</reference>
<feature type="compositionally biased region" description="Low complexity" evidence="1">
    <location>
        <begin position="918"/>
        <end position="933"/>
    </location>
</feature>
<evidence type="ECO:0000256" key="1">
    <source>
        <dbReference type="SAM" id="MobiDB-lite"/>
    </source>
</evidence>
<protein>
    <submittedName>
        <fullName evidence="2">Tegument protein pp150</fullName>
    </submittedName>
</protein>
<feature type="region of interest" description="Disordered" evidence="1">
    <location>
        <begin position="591"/>
        <end position="746"/>
    </location>
</feature>
<feature type="region of interest" description="Disordered" evidence="1">
    <location>
        <begin position="840"/>
        <end position="1102"/>
    </location>
</feature>
<feature type="compositionally biased region" description="Polar residues" evidence="1">
    <location>
        <begin position="665"/>
        <end position="675"/>
    </location>
</feature>
<feature type="compositionally biased region" description="Polar residues" evidence="1">
    <location>
        <begin position="1413"/>
        <end position="1475"/>
    </location>
</feature>
<feature type="compositionally biased region" description="Polar residues" evidence="1">
    <location>
        <begin position="1498"/>
        <end position="1516"/>
    </location>
</feature>
<feature type="compositionally biased region" description="Low complexity" evidence="1">
    <location>
        <begin position="716"/>
        <end position="725"/>
    </location>
</feature>
<evidence type="ECO:0000313" key="2">
    <source>
        <dbReference type="EMBL" id="AHC02830.1"/>
    </source>
</evidence>
<feature type="compositionally biased region" description="Polar residues" evidence="1">
    <location>
        <begin position="1060"/>
        <end position="1101"/>
    </location>
</feature>
<feature type="region of interest" description="Disordered" evidence="1">
    <location>
        <begin position="1749"/>
        <end position="1772"/>
    </location>
</feature>
<sequence length="1772" mass="194707">MGTERSPYIGVDPVKECIIQSFLNDVSLGNLIHIPVTVFEATASQSVPNANTKTIFSQFNICVFRLQYCERLKNLVPINPELEKKIEDEFRDFKEDMEQQRLKGPLELIFRNVKAHAEYKRKKHFFDPSFFNFVNQELYNLVHELKWKKPPSKRDRNDIVNLNLINMPPILLEKVRKQFDEVSNQMYDFNLINVKDVNWENGPTVTHFNRICYFTRLYHIISGKHTAFVDKMEDELLGNMELLSTCIYGFDILPVGHFIQRYLYKNLAPRLQQSRVSDTQSLPVEYIRKTLVTFHNEGPLLFQFIRKYLYDNRNANAERLDFLGRLQRMQQEAVKEESDKHRVCAKYADIAALERMISDLDDTAADAVIDDIPVTLNNHLSVDRLGSRVRDPSPNTADSELLRALERVSLVTPEQTGGVTTPHDTQPLNVQTILSPSVTQTPSGGNGLSCLTTVNSASNSVLTDQQQHATPPVTVPVSSQSSSSHTANIQPLTPPSSRQQAPPPRSRGSTRRYGLTETERLDLLLGAPPIDLKIPNNTITAGCQFVLQQPLFMPYDELIGHETPTPSQPSIINGVTETSQSGLLVPLVTQTRDQHTTTQNNRSRKQTSSQPKQSILRRNGIGNNTQPTRSGKQTFRLKSPIFRSSSNVSSATTNNIEQQSREHVTQNVYTQMNTDELSRIETTERIDEVPSVNKPYSPPPWVRRPYKPPDTYDGPSSTSLSDSISTHGPNKTPSTQRNDSNNTLSTSTRYRSNLFDENGGDFLEPPLPLQDTEDKKSFLYFPAPDDNKRIANIVKQMKLGTRLLEEYRQEQLTNKTNTEEQNMTSQPEEQHVNLFLPESHNINRPVTNPFDPNFVANPPQGSIQHPRSSTQQQPPPPFPTTQRQLPQRPQPSPKPRSRGFRDYRRGGSILSGGRVYHTDGSSTTDDSSDNSWSDESRRSRRKPGSRSTAATRSSRPFSADDGSNRNRITTARKSPHSTAAPSGANTSKQQSTDISELSGMGSLSLGSPVQKNKTRSSSLQARTPSESSDRFLSRDVSSSSIDVLSRSESMNSRMSMSDMLQSGPSSLPATNHTGASDETQQVPVSVSTNASDLSSRNSTVKQPKFFMRDAQKMFRMVNGKPKLPPMKSSWFSSGDEEGLECLRQPSQLSRRPSIGGQDKKISVNMKSVLSGKSASQQARECLDNVMNHTGDSGRYALKGQSAAPAGGISSYVPVVKPGGTTYYTVQRRSSSQDRATARPRPRQTDGPVANLVDVLSTTQTNKTLVRSNSLSNIRVGALSRQGSNNNVFAPQQRPSIVSNVQQPTVAPKPIFTASSGSKPQLSLTTTTVTDSTNIQTHPTSTAVSTESSTSSDVRTSSKQSILQPSSFTRTGSSETTKSSSDTVDKPPISDVQSSQHPDPVDGDPLRHLISELDGTSITGSQARKEQATVNTKTSETQSQSDVSSITKTVVNKPTSSGTTPQGKASGGTSASKPKPTSQEKKVSSKKSSTITVDKTRKSLSSSVQETKSKGVTSAKQTSKSSDVKTSTKSDVATGQLSGSGTQILNANLVTIDGSNIRIAEKASVFAPNVSQTSISQIQEPPRPPPLPKPSTQQQLSATQTTNIFSAPISATCPVPISTSQSSVVSQAGLQHVLPGAEHIFLSPVDDEPPQNQRVVTVQPPSASALQNVLPGAEHIFLPPQDTTEPVVHQQVPSSCSIFAQQLATHSTEELRALTEELRQQVQTVQENESPMDMQHSSLFHEIVEAVMASDSSAAPTPSMELGSTPTNFMDTS</sequence>
<gene>
    <name evidence="2" type="primary">U11</name>
</gene>
<feature type="compositionally biased region" description="Low complexity" evidence="1">
    <location>
        <begin position="644"/>
        <end position="655"/>
    </location>
</feature>
<evidence type="ECO:0000313" key="3">
    <source>
        <dbReference type="Proteomes" id="UP000152474"/>
    </source>
</evidence>
<accession>A0A075CYF0</accession>
<feature type="compositionally biased region" description="Polar residues" evidence="1">
    <location>
        <begin position="591"/>
        <end position="613"/>
    </location>
</feature>
<dbReference type="GeneID" id="20098517"/>
<feature type="region of interest" description="Disordered" evidence="1">
    <location>
        <begin position="461"/>
        <end position="515"/>
    </location>
</feature>
<dbReference type="KEGG" id="vg:20098517"/>
<feature type="compositionally biased region" description="Basic and acidic residues" evidence="1">
    <location>
        <begin position="676"/>
        <end position="688"/>
    </location>
</feature>
<feature type="compositionally biased region" description="Low complexity" evidence="1">
    <location>
        <begin position="1324"/>
        <end position="1360"/>
    </location>
</feature>
<name>A0A075CYF0_9BETA</name>
<feature type="compositionally biased region" description="Polar residues" evidence="1">
    <location>
        <begin position="726"/>
        <end position="746"/>
    </location>
</feature>
<feature type="compositionally biased region" description="Polar residues" evidence="1">
    <location>
        <begin position="1361"/>
        <end position="1381"/>
    </location>
</feature>
<feature type="region of interest" description="Disordered" evidence="1">
    <location>
        <begin position="1569"/>
        <end position="1593"/>
    </location>
</feature>
<feature type="compositionally biased region" description="Low complexity" evidence="1">
    <location>
        <begin position="945"/>
        <end position="955"/>
    </location>
</feature>
<feature type="compositionally biased region" description="Polar residues" evidence="1">
    <location>
        <begin position="965"/>
        <end position="994"/>
    </location>
</feature>
<dbReference type="EMBL" id="KF921519">
    <property type="protein sequence ID" value="AHC02830.1"/>
    <property type="molecule type" value="Genomic_DNA"/>
</dbReference>
<feature type="compositionally biased region" description="Polar residues" evidence="1">
    <location>
        <begin position="1312"/>
        <end position="1323"/>
    </location>
</feature>
<feature type="region of interest" description="Disordered" evidence="1">
    <location>
        <begin position="1308"/>
        <end position="1538"/>
    </location>
</feature>
<feature type="compositionally biased region" description="Low complexity" evidence="1">
    <location>
        <begin position="470"/>
        <end position="486"/>
    </location>
</feature>
<feature type="compositionally biased region" description="Polar residues" evidence="1">
    <location>
        <begin position="621"/>
        <end position="633"/>
    </location>
</feature>